<evidence type="ECO:0000313" key="5">
    <source>
        <dbReference type="EMBL" id="EPY22650.1"/>
    </source>
</evidence>
<keyword evidence="2" id="KW-0175">Coiled coil</keyword>
<dbReference type="EMBL" id="ATMH01008189">
    <property type="protein sequence ID" value="EPY22650.1"/>
    <property type="molecule type" value="Genomic_DNA"/>
</dbReference>
<evidence type="ECO:0000256" key="2">
    <source>
        <dbReference type="SAM" id="Coils"/>
    </source>
</evidence>
<reference evidence="5 6" key="1">
    <citation type="journal article" date="2013" name="PLoS ONE">
        <title>Predicting the Proteins of Angomonas deanei, Strigomonas culicis and Their Respective Endosymbionts Reveals New Aspects of the Trypanosomatidae Family.</title>
        <authorList>
            <person name="Motta M.C."/>
            <person name="Martins A.C."/>
            <person name="de Souza S.S."/>
            <person name="Catta-Preta C.M."/>
            <person name="Silva R."/>
            <person name="Klein C.C."/>
            <person name="de Almeida L.G."/>
            <person name="de Lima Cunha O."/>
            <person name="Ciapina L.P."/>
            <person name="Brocchi M."/>
            <person name="Colabardini A.C."/>
            <person name="de Araujo Lima B."/>
            <person name="Machado C.R."/>
            <person name="de Almeida Soares C.M."/>
            <person name="Probst C.M."/>
            <person name="de Menezes C.B."/>
            <person name="Thompson C.E."/>
            <person name="Bartholomeu D.C."/>
            <person name="Gradia D.F."/>
            <person name="Pavoni D.P."/>
            <person name="Grisard E.C."/>
            <person name="Fantinatti-Garboggini F."/>
            <person name="Marchini F.K."/>
            <person name="Rodrigues-Luiz G.F."/>
            <person name="Wagner G."/>
            <person name="Goldman G.H."/>
            <person name="Fietto J.L."/>
            <person name="Elias M.C."/>
            <person name="Goldman M.H."/>
            <person name="Sagot M.F."/>
            <person name="Pereira M."/>
            <person name="Stoco P.H."/>
            <person name="de Mendonca-Neto R.P."/>
            <person name="Teixeira S.M."/>
            <person name="Maciel T.E."/>
            <person name="de Oliveira Mendes T.A."/>
            <person name="Urmenyi T.P."/>
            <person name="de Souza W."/>
            <person name="Schenkman S."/>
            <person name="de Vasconcelos A.T."/>
        </authorList>
    </citation>
    <scope>NUCLEOTIDE SEQUENCE [LARGE SCALE GENOMIC DNA]</scope>
</reference>
<dbReference type="Gene3D" id="3.30.40.10">
    <property type="entry name" value="Zinc/RING finger domain, C3HC4 (zinc finger)"/>
    <property type="match status" value="1"/>
</dbReference>
<feature type="region of interest" description="Disordered" evidence="3">
    <location>
        <begin position="34"/>
        <end position="78"/>
    </location>
</feature>
<gene>
    <name evidence="5" type="ORF">STCU_08189</name>
</gene>
<dbReference type="AlphaFoldDB" id="S9VHJ1"/>
<proteinExistence type="predicted"/>
<feature type="coiled-coil region" evidence="2">
    <location>
        <begin position="158"/>
        <end position="226"/>
    </location>
</feature>
<evidence type="ECO:0000259" key="4">
    <source>
        <dbReference type="PROSITE" id="PS50089"/>
    </source>
</evidence>
<keyword evidence="1" id="KW-0862">Zinc</keyword>
<keyword evidence="1" id="KW-0479">Metal-binding</keyword>
<comment type="caution">
    <text evidence="5">The sequence shown here is derived from an EMBL/GenBank/DDBJ whole genome shotgun (WGS) entry which is preliminary data.</text>
</comment>
<evidence type="ECO:0000256" key="1">
    <source>
        <dbReference type="PROSITE-ProRule" id="PRU00175"/>
    </source>
</evidence>
<sequence>MYAACDSMLLHASLSSTSCASAFFLVSTMPPKKKAAHKKGAKQKEKETQPPPAAVREEAEPPVLPASDSLSIASSSPPLAPRLPQAPVPYGLNIVEVLNTDPNKAPPPAAAPASLQPPAQAPAFAPKGRMSLAPPEKDIVVFPSEDQLLSAQRFGDLADQLSRSLVVLRTRIASMEQRAQQSGAAAVLPFQIRRARAEKEQLTREIRQTERAIKKLLLMSEQMEKMKAVREEIVEETRGDLMREVTELRNKRNAQVELIRAGYIERINMLQRYWPWRQLRELGDTSVGYTFEEELARGPRFRHIGIQNNIQFDYISQQLRWVSELVNREESFRNHLRHLDRLVEDLNDINELLQSSLTCSICHLLYENPVLFWPCGHTFCQVCFDSLAIAPSLYRCPTCGSIGSEGFVHNLLVGDTVSKWMFKDAGYGDLQEPLNKIRLHLSRFRKQRMESKIAELKQLIQEQKQLHGEQNVIDNRSIDITYRAF</sequence>
<keyword evidence="6" id="KW-1185">Reference proteome</keyword>
<protein>
    <recommendedName>
        <fullName evidence="4">RING-type domain-containing protein</fullName>
    </recommendedName>
</protein>
<feature type="domain" description="RING-type" evidence="4">
    <location>
        <begin position="359"/>
        <end position="399"/>
    </location>
</feature>
<dbReference type="OrthoDB" id="5330228at2759"/>
<evidence type="ECO:0000313" key="6">
    <source>
        <dbReference type="Proteomes" id="UP000015354"/>
    </source>
</evidence>
<accession>S9VHJ1</accession>
<dbReference type="InterPro" id="IPR013083">
    <property type="entry name" value="Znf_RING/FYVE/PHD"/>
</dbReference>
<feature type="region of interest" description="Disordered" evidence="3">
    <location>
        <begin position="99"/>
        <end position="118"/>
    </location>
</feature>
<dbReference type="PROSITE" id="PS50089">
    <property type="entry name" value="ZF_RING_2"/>
    <property type="match status" value="1"/>
</dbReference>
<name>S9VHJ1_9TRYP</name>
<feature type="compositionally biased region" description="Low complexity" evidence="3">
    <location>
        <begin position="65"/>
        <end position="77"/>
    </location>
</feature>
<dbReference type="Pfam" id="PF13923">
    <property type="entry name" value="zf-C3HC4_2"/>
    <property type="match status" value="1"/>
</dbReference>
<dbReference type="SUPFAM" id="SSF57850">
    <property type="entry name" value="RING/U-box"/>
    <property type="match status" value="1"/>
</dbReference>
<organism evidence="5 6">
    <name type="scientific">Strigomonas culicis</name>
    <dbReference type="NCBI Taxonomy" id="28005"/>
    <lineage>
        <taxon>Eukaryota</taxon>
        <taxon>Discoba</taxon>
        <taxon>Euglenozoa</taxon>
        <taxon>Kinetoplastea</taxon>
        <taxon>Metakinetoplastina</taxon>
        <taxon>Trypanosomatida</taxon>
        <taxon>Trypanosomatidae</taxon>
        <taxon>Strigomonadinae</taxon>
        <taxon>Strigomonas</taxon>
    </lineage>
</organism>
<dbReference type="SMART" id="SM00184">
    <property type="entry name" value="RING"/>
    <property type="match status" value="1"/>
</dbReference>
<dbReference type="GO" id="GO:0008270">
    <property type="term" value="F:zinc ion binding"/>
    <property type="evidence" value="ECO:0007669"/>
    <property type="project" value="UniProtKB-KW"/>
</dbReference>
<dbReference type="InterPro" id="IPR001841">
    <property type="entry name" value="Znf_RING"/>
</dbReference>
<evidence type="ECO:0000256" key="3">
    <source>
        <dbReference type="SAM" id="MobiDB-lite"/>
    </source>
</evidence>
<keyword evidence="1" id="KW-0863">Zinc-finger</keyword>
<dbReference type="Proteomes" id="UP000015354">
    <property type="component" value="Unassembled WGS sequence"/>
</dbReference>